<comment type="caution">
    <text evidence="1">The sequence shown here is derived from an EMBL/GenBank/DDBJ whole genome shotgun (WGS) entry which is preliminary data.</text>
</comment>
<evidence type="ECO:0000313" key="2">
    <source>
        <dbReference type="Proteomes" id="UP000789525"/>
    </source>
</evidence>
<sequence>MGVASLPNLEMVVCHASVDSFTSINTVPALRAALGKKLGEIIWSGVKVFPSRVESLRARGSVKGELGELGERLEGVRPQVHLRLASSYFSSITPHRSSSALSASRSAVNEDSLSGEKKWIAVGLAAYNSLNVQRRKGYSHSGGKKGRAFEPWRQTRFAVQHSFTRKRVEFGINKGNTAVGCNPLATSSGEQREVEPCSHALHDSICMNTSFIELEHVVVQGLRRPLWFTSNGKLKRTLGAFNSSVITIGASYRGEQYSRCMAERLEQGWKRAGRGEKKGFHSPVPAKFHLWAAHEYQKRIENDSRLESVKGYEEVQMHLGAVHCGVVSRAGVRGVKRTHDCDLVHCEWQLEILRNETAVPKWRVAECPESELGGGRGRKVLGHDRVPIRITKRGHGLVVPSPPQTYITPPSYPSN</sequence>
<reference evidence="1" key="1">
    <citation type="submission" date="2021-06" db="EMBL/GenBank/DDBJ databases">
        <authorList>
            <person name="Kallberg Y."/>
            <person name="Tangrot J."/>
            <person name="Rosling A."/>
        </authorList>
    </citation>
    <scope>NUCLEOTIDE SEQUENCE</scope>
    <source>
        <strain evidence="1">CL356</strain>
    </source>
</reference>
<proteinExistence type="predicted"/>
<dbReference type="EMBL" id="CAJVPT010004322">
    <property type="protein sequence ID" value="CAG8506608.1"/>
    <property type="molecule type" value="Genomic_DNA"/>
</dbReference>
<name>A0ACA9L5R5_9GLOM</name>
<gene>
    <name evidence="1" type="ORF">ACOLOM_LOCUS3033</name>
</gene>
<evidence type="ECO:0000313" key="1">
    <source>
        <dbReference type="EMBL" id="CAG8506608.1"/>
    </source>
</evidence>
<dbReference type="Proteomes" id="UP000789525">
    <property type="component" value="Unassembled WGS sequence"/>
</dbReference>
<organism evidence="1 2">
    <name type="scientific">Acaulospora colombiana</name>
    <dbReference type="NCBI Taxonomy" id="27376"/>
    <lineage>
        <taxon>Eukaryota</taxon>
        <taxon>Fungi</taxon>
        <taxon>Fungi incertae sedis</taxon>
        <taxon>Mucoromycota</taxon>
        <taxon>Glomeromycotina</taxon>
        <taxon>Glomeromycetes</taxon>
        <taxon>Diversisporales</taxon>
        <taxon>Acaulosporaceae</taxon>
        <taxon>Acaulospora</taxon>
    </lineage>
</organism>
<protein>
    <submittedName>
        <fullName evidence="1">1533_t:CDS:1</fullName>
    </submittedName>
</protein>
<accession>A0ACA9L5R5</accession>
<feature type="non-terminal residue" evidence="1">
    <location>
        <position position="415"/>
    </location>
</feature>
<keyword evidence="2" id="KW-1185">Reference proteome</keyword>